<protein>
    <submittedName>
        <fullName evidence="1">Uncharacterized protein</fullName>
    </submittedName>
</protein>
<dbReference type="AlphaFoldDB" id="A0A2P2PJP7"/>
<sequence length="48" mass="5637">MLQKMGIMAKTIVIKSQMGKENKIRKLWCHHCSGYHRAENSCCIYLPR</sequence>
<evidence type="ECO:0000313" key="1">
    <source>
        <dbReference type="EMBL" id="MBX54957.1"/>
    </source>
</evidence>
<accession>A0A2P2PJP7</accession>
<reference evidence="1" key="1">
    <citation type="submission" date="2018-02" db="EMBL/GenBank/DDBJ databases">
        <title>Rhizophora mucronata_Transcriptome.</title>
        <authorList>
            <person name="Meera S.P."/>
            <person name="Sreeshan A."/>
            <person name="Augustine A."/>
        </authorList>
    </citation>
    <scope>NUCLEOTIDE SEQUENCE</scope>
    <source>
        <tissue evidence="1">Leaf</tissue>
    </source>
</reference>
<name>A0A2P2PJP7_RHIMU</name>
<organism evidence="1">
    <name type="scientific">Rhizophora mucronata</name>
    <name type="common">Asiatic mangrove</name>
    <dbReference type="NCBI Taxonomy" id="61149"/>
    <lineage>
        <taxon>Eukaryota</taxon>
        <taxon>Viridiplantae</taxon>
        <taxon>Streptophyta</taxon>
        <taxon>Embryophyta</taxon>
        <taxon>Tracheophyta</taxon>
        <taxon>Spermatophyta</taxon>
        <taxon>Magnoliopsida</taxon>
        <taxon>eudicotyledons</taxon>
        <taxon>Gunneridae</taxon>
        <taxon>Pentapetalae</taxon>
        <taxon>rosids</taxon>
        <taxon>fabids</taxon>
        <taxon>Malpighiales</taxon>
        <taxon>Rhizophoraceae</taxon>
        <taxon>Rhizophora</taxon>
    </lineage>
</organism>
<proteinExistence type="predicted"/>
<dbReference type="EMBL" id="GGEC01074473">
    <property type="protein sequence ID" value="MBX54957.1"/>
    <property type="molecule type" value="Transcribed_RNA"/>
</dbReference>